<name>A0ABD3PLB3_9STRA</name>
<reference evidence="2 3" key="1">
    <citation type="submission" date="2024-10" db="EMBL/GenBank/DDBJ databases">
        <title>Updated reference genomes for cyclostephanoid diatoms.</title>
        <authorList>
            <person name="Roberts W.R."/>
            <person name="Alverson A.J."/>
        </authorList>
    </citation>
    <scope>NUCLEOTIDE SEQUENCE [LARGE SCALE GENOMIC DNA]</scope>
    <source>
        <strain evidence="2 3">AJA276-08</strain>
    </source>
</reference>
<comment type="caution">
    <text evidence="2">The sequence shown here is derived from an EMBL/GenBank/DDBJ whole genome shotgun (WGS) entry which is preliminary data.</text>
</comment>
<organism evidence="2 3">
    <name type="scientific">Stephanodiscus triporus</name>
    <dbReference type="NCBI Taxonomy" id="2934178"/>
    <lineage>
        <taxon>Eukaryota</taxon>
        <taxon>Sar</taxon>
        <taxon>Stramenopiles</taxon>
        <taxon>Ochrophyta</taxon>
        <taxon>Bacillariophyta</taxon>
        <taxon>Coscinodiscophyceae</taxon>
        <taxon>Thalassiosirophycidae</taxon>
        <taxon>Stephanodiscales</taxon>
        <taxon>Stephanodiscaceae</taxon>
        <taxon>Stephanodiscus</taxon>
    </lineage>
</organism>
<evidence type="ECO:0000313" key="3">
    <source>
        <dbReference type="Proteomes" id="UP001530315"/>
    </source>
</evidence>
<keyword evidence="3" id="KW-1185">Reference proteome</keyword>
<protein>
    <submittedName>
        <fullName evidence="2">Uncharacterized protein</fullName>
    </submittedName>
</protein>
<dbReference type="AlphaFoldDB" id="A0ABD3PLB3"/>
<accession>A0ABD3PLB3</accession>
<dbReference type="Proteomes" id="UP001530315">
    <property type="component" value="Unassembled WGS sequence"/>
</dbReference>
<gene>
    <name evidence="2" type="ORF">ACHAW5_005621</name>
</gene>
<feature type="region of interest" description="Disordered" evidence="1">
    <location>
        <begin position="1"/>
        <end position="86"/>
    </location>
</feature>
<evidence type="ECO:0000256" key="1">
    <source>
        <dbReference type="SAM" id="MobiDB-lite"/>
    </source>
</evidence>
<evidence type="ECO:0000313" key="2">
    <source>
        <dbReference type="EMBL" id="KAL3788965.1"/>
    </source>
</evidence>
<dbReference type="EMBL" id="JALLAZ020000703">
    <property type="protein sequence ID" value="KAL3788965.1"/>
    <property type="molecule type" value="Genomic_DNA"/>
</dbReference>
<proteinExistence type="predicted"/>
<feature type="compositionally biased region" description="Basic and acidic residues" evidence="1">
    <location>
        <begin position="43"/>
        <end position="59"/>
    </location>
</feature>
<sequence>MRFIPSRPMESAANATSTAKEEEEEEEKKKKKKKKQQCCAKSKRVEVERRSRRITKCDPPRVVFPTIPRTKTPSRMKVPPTPNTRANVEARTASILRKSPRIARGAKKVSGAR</sequence>